<dbReference type="InterPro" id="IPR016035">
    <property type="entry name" value="Acyl_Trfase/lysoPLipase"/>
</dbReference>
<dbReference type="PANTHER" id="PTHR42681">
    <property type="entry name" value="MALONYL-COA-ACYL CARRIER PROTEIN TRANSACYLASE, MITOCHONDRIAL"/>
    <property type="match status" value="1"/>
</dbReference>
<evidence type="ECO:0000256" key="2">
    <source>
        <dbReference type="ARBA" id="ARBA00022679"/>
    </source>
</evidence>
<accession>A0ABW5H5E2</accession>
<protein>
    <recommendedName>
        <fullName evidence="1">[acyl-carrier-protein] S-malonyltransferase</fullName>
        <ecNumber evidence="1">2.3.1.39</ecNumber>
    </recommendedName>
</protein>
<evidence type="ECO:0000313" key="6">
    <source>
        <dbReference type="EMBL" id="MFD2467944.1"/>
    </source>
</evidence>
<name>A0ABW5H5E2_9PSEU</name>
<sequence>MTRSAVVLFPGMAPATFDDLGRFLVLDRYVRPWLAAAGEVLGEPVLPAFRAESAHYGPFSQVAFLASSLALAERAEHEYGMTPGVCVGPSFGQRAAAVYSGAVGFADAVRLTAAWARCERDYFAAQPEAFVTQCFVRVPDQAIPEVLACLRERGEWAEVSADLGDGAVMVSVCEAVLGEVVSAVRRRGGYAMRAMRPAMHARRFAPLREAAAEVLAGCAVADPELPVVADQDGRVVRTAAGVRGMLLDGFDRPVDWPAAVAGLAELGVETVFVTGPDRLFRKLEATRSLGDVFAVTPDTVGWVRR</sequence>
<dbReference type="PANTHER" id="PTHR42681:SF1">
    <property type="entry name" value="MALONYL-COA-ACYL CARRIER PROTEIN TRANSACYLASE, MITOCHONDRIAL"/>
    <property type="match status" value="1"/>
</dbReference>
<keyword evidence="3 6" id="KW-0012">Acyltransferase</keyword>
<dbReference type="InterPro" id="IPR001227">
    <property type="entry name" value="Ac_transferase_dom_sf"/>
</dbReference>
<dbReference type="GO" id="GO:0016746">
    <property type="term" value="F:acyltransferase activity"/>
    <property type="evidence" value="ECO:0007669"/>
    <property type="project" value="UniProtKB-KW"/>
</dbReference>
<dbReference type="Proteomes" id="UP001597483">
    <property type="component" value="Unassembled WGS sequence"/>
</dbReference>
<feature type="domain" description="Malonyl-CoA-[acyl-carrier-protein] transacylase small" evidence="5">
    <location>
        <begin position="134"/>
        <end position="195"/>
    </location>
</feature>
<dbReference type="InterPro" id="IPR049416">
    <property type="entry name" value="VinK-like_small"/>
</dbReference>
<evidence type="ECO:0000259" key="5">
    <source>
        <dbReference type="Pfam" id="PF21124"/>
    </source>
</evidence>
<dbReference type="InterPro" id="IPR050858">
    <property type="entry name" value="Mal-CoA-ACP_Trans/PKS_FabD"/>
</dbReference>
<dbReference type="RefSeq" id="WP_378303124.1">
    <property type="nucleotide sequence ID" value="NZ_JBHUKS010000006.1"/>
</dbReference>
<dbReference type="SUPFAM" id="SSF52151">
    <property type="entry name" value="FabD/lysophospholipase-like"/>
    <property type="match status" value="1"/>
</dbReference>
<proteinExistence type="predicted"/>
<organism evidence="6 7">
    <name type="scientific">Amycolatopsis silviterrae</name>
    <dbReference type="NCBI Taxonomy" id="1656914"/>
    <lineage>
        <taxon>Bacteria</taxon>
        <taxon>Bacillati</taxon>
        <taxon>Actinomycetota</taxon>
        <taxon>Actinomycetes</taxon>
        <taxon>Pseudonocardiales</taxon>
        <taxon>Pseudonocardiaceae</taxon>
        <taxon>Amycolatopsis</taxon>
    </lineage>
</organism>
<dbReference type="Gene3D" id="3.30.70.250">
    <property type="entry name" value="Malonyl-CoA ACP transacylase, ACP-binding"/>
    <property type="match status" value="1"/>
</dbReference>
<comment type="catalytic activity">
    <reaction evidence="4">
        <text>holo-[ACP] + malonyl-CoA = malonyl-[ACP] + CoA</text>
        <dbReference type="Rhea" id="RHEA:41792"/>
        <dbReference type="Rhea" id="RHEA-COMP:9623"/>
        <dbReference type="Rhea" id="RHEA-COMP:9685"/>
        <dbReference type="ChEBI" id="CHEBI:57287"/>
        <dbReference type="ChEBI" id="CHEBI:57384"/>
        <dbReference type="ChEBI" id="CHEBI:64479"/>
        <dbReference type="ChEBI" id="CHEBI:78449"/>
        <dbReference type="EC" id="2.3.1.39"/>
    </reaction>
</comment>
<keyword evidence="7" id="KW-1185">Reference proteome</keyword>
<reference evidence="7" key="1">
    <citation type="journal article" date="2019" name="Int. J. Syst. Evol. Microbiol.">
        <title>The Global Catalogue of Microorganisms (GCM) 10K type strain sequencing project: providing services to taxonomists for standard genome sequencing and annotation.</title>
        <authorList>
            <consortium name="The Broad Institute Genomics Platform"/>
            <consortium name="The Broad Institute Genome Sequencing Center for Infectious Disease"/>
            <person name="Wu L."/>
            <person name="Ma J."/>
        </authorList>
    </citation>
    <scope>NUCLEOTIDE SEQUENCE [LARGE SCALE GENOMIC DNA]</scope>
    <source>
        <strain evidence="7">CGMCC 4.7641</strain>
    </source>
</reference>
<dbReference type="EC" id="2.3.1.39" evidence="1"/>
<dbReference type="Gene3D" id="3.40.366.10">
    <property type="entry name" value="Malonyl-Coenzyme A Acyl Carrier Protein, domain 2"/>
    <property type="match status" value="1"/>
</dbReference>
<evidence type="ECO:0000256" key="4">
    <source>
        <dbReference type="ARBA" id="ARBA00048462"/>
    </source>
</evidence>
<comment type="caution">
    <text evidence="6">The sequence shown here is derived from an EMBL/GenBank/DDBJ whole genome shotgun (WGS) entry which is preliminary data.</text>
</comment>
<evidence type="ECO:0000256" key="3">
    <source>
        <dbReference type="ARBA" id="ARBA00023315"/>
    </source>
</evidence>
<evidence type="ECO:0000256" key="1">
    <source>
        <dbReference type="ARBA" id="ARBA00013258"/>
    </source>
</evidence>
<evidence type="ECO:0000313" key="7">
    <source>
        <dbReference type="Proteomes" id="UP001597483"/>
    </source>
</evidence>
<gene>
    <name evidence="6" type="ORF">ACFSVL_11090</name>
</gene>
<dbReference type="Pfam" id="PF21124">
    <property type="entry name" value="VinK_C"/>
    <property type="match status" value="1"/>
</dbReference>
<dbReference type="EMBL" id="JBHUKS010000006">
    <property type="protein sequence ID" value="MFD2467944.1"/>
    <property type="molecule type" value="Genomic_DNA"/>
</dbReference>
<keyword evidence="2" id="KW-0808">Transferase</keyword>